<gene>
    <name evidence="1" type="ORF">DME_LOCUS9408</name>
</gene>
<proteinExistence type="predicted"/>
<dbReference type="SUPFAM" id="SSF53300">
    <property type="entry name" value="vWA-like"/>
    <property type="match status" value="1"/>
</dbReference>
<dbReference type="InterPro" id="IPR036465">
    <property type="entry name" value="vWFA_dom_sf"/>
</dbReference>
<dbReference type="Proteomes" id="UP000274756">
    <property type="component" value="Unassembled WGS sequence"/>
</dbReference>
<evidence type="ECO:0000313" key="2">
    <source>
        <dbReference type="Proteomes" id="UP000038040"/>
    </source>
</evidence>
<dbReference type="Proteomes" id="UP000038040">
    <property type="component" value="Unplaced"/>
</dbReference>
<dbReference type="Gene3D" id="3.40.50.410">
    <property type="entry name" value="von Willebrand factor, type A domain"/>
    <property type="match status" value="1"/>
</dbReference>
<accession>A0A0N4UER2</accession>
<sequence>MMDKCIGLEYDLFHVGLVEYDGKAANILINLKSYDPSSLRKEINKIKPSLNSGEKIQKPLELIYDAYRHGGNISANGIRKFATTTLVFITDTAEDMNIADINAAKELLQKWSKHDCRKSPAMVLIHVGNYSLNKASVDLFGGQISVNEGEFKSWNNINTKNHQSVNAINAAIRNICRQNPTAFAECHDLCDCSNGLPTAFSCRRARDK</sequence>
<evidence type="ECO:0000313" key="3">
    <source>
        <dbReference type="Proteomes" id="UP000274756"/>
    </source>
</evidence>
<dbReference type="EMBL" id="UYYG01001181">
    <property type="protein sequence ID" value="VDN59435.1"/>
    <property type="molecule type" value="Genomic_DNA"/>
</dbReference>
<reference evidence="1 3" key="2">
    <citation type="submission" date="2018-11" db="EMBL/GenBank/DDBJ databases">
        <authorList>
            <consortium name="Pathogen Informatics"/>
        </authorList>
    </citation>
    <scope>NUCLEOTIDE SEQUENCE [LARGE SCALE GENOMIC DNA]</scope>
</reference>
<dbReference type="WBParaSite" id="DME_0000588401-mRNA-1">
    <property type="protein sequence ID" value="DME_0000588401-mRNA-1"/>
    <property type="gene ID" value="DME_0000588401"/>
</dbReference>
<evidence type="ECO:0000313" key="1">
    <source>
        <dbReference type="EMBL" id="VDN59435.1"/>
    </source>
</evidence>
<dbReference type="AlphaFoldDB" id="A0A0N4UER2"/>
<reference evidence="4" key="1">
    <citation type="submission" date="2017-02" db="UniProtKB">
        <authorList>
            <consortium name="WormBaseParasite"/>
        </authorList>
    </citation>
    <scope>IDENTIFICATION</scope>
</reference>
<protein>
    <submittedName>
        <fullName evidence="4">VWFA domain-containing protein</fullName>
    </submittedName>
</protein>
<evidence type="ECO:0000313" key="4">
    <source>
        <dbReference type="WBParaSite" id="DME_0000588401-mRNA-1"/>
    </source>
</evidence>
<organism evidence="2 4">
    <name type="scientific">Dracunculus medinensis</name>
    <name type="common">Guinea worm</name>
    <dbReference type="NCBI Taxonomy" id="318479"/>
    <lineage>
        <taxon>Eukaryota</taxon>
        <taxon>Metazoa</taxon>
        <taxon>Ecdysozoa</taxon>
        <taxon>Nematoda</taxon>
        <taxon>Chromadorea</taxon>
        <taxon>Rhabditida</taxon>
        <taxon>Spirurina</taxon>
        <taxon>Dracunculoidea</taxon>
        <taxon>Dracunculidae</taxon>
        <taxon>Dracunculus</taxon>
    </lineage>
</organism>
<name>A0A0N4UER2_DRAME</name>
<keyword evidence="3" id="KW-1185">Reference proteome</keyword>